<evidence type="ECO:0000256" key="1">
    <source>
        <dbReference type="ARBA" id="ARBA00008832"/>
    </source>
</evidence>
<reference evidence="8" key="2">
    <citation type="submission" date="2004-02" db="EMBL/GenBank/DDBJ databases">
        <authorList>
            <consortium name="Genoscope"/>
            <consortium name="Whitehead Institute Centre for Genome Research"/>
        </authorList>
    </citation>
    <scope>NUCLEOTIDE SEQUENCE</scope>
</reference>
<evidence type="ECO:0000313" key="8">
    <source>
        <dbReference type="EMBL" id="CAG07481.1"/>
    </source>
</evidence>
<dbReference type="GO" id="GO:0005524">
    <property type="term" value="F:ATP binding"/>
    <property type="evidence" value="ECO:0007669"/>
    <property type="project" value="UniProtKB-KW"/>
</dbReference>
<keyword evidence="6" id="KW-0418">Kinase</keyword>
<keyword evidence="5" id="KW-0547">Nucleotide-binding</keyword>
<accession>Q4RVV1</accession>
<evidence type="ECO:0000256" key="4">
    <source>
        <dbReference type="ARBA" id="ARBA00022679"/>
    </source>
</evidence>
<evidence type="ECO:0000256" key="5">
    <source>
        <dbReference type="ARBA" id="ARBA00022741"/>
    </source>
</evidence>
<dbReference type="SUPFAM" id="SSF56112">
    <property type="entry name" value="Protein kinase-like (PK-like)"/>
    <property type="match status" value="1"/>
</dbReference>
<dbReference type="InterPro" id="IPR011009">
    <property type="entry name" value="Kinase-like_dom_sf"/>
</dbReference>
<evidence type="ECO:0000256" key="7">
    <source>
        <dbReference type="ARBA" id="ARBA00022840"/>
    </source>
</evidence>
<dbReference type="EC" id="2.7.11.24" evidence="2"/>
<dbReference type="EMBL" id="CAAE01014991">
    <property type="protein sequence ID" value="CAG07481.1"/>
    <property type="molecule type" value="Genomic_DNA"/>
</dbReference>
<dbReference type="OrthoDB" id="192887at2759"/>
<dbReference type="PANTHER" id="PTHR24055">
    <property type="entry name" value="MITOGEN-ACTIVATED PROTEIN KINASE"/>
    <property type="match status" value="1"/>
</dbReference>
<organism evidence="8">
    <name type="scientific">Tetraodon nigroviridis</name>
    <name type="common">Spotted green pufferfish</name>
    <name type="synonym">Chelonodon nigroviridis</name>
    <dbReference type="NCBI Taxonomy" id="99883"/>
    <lineage>
        <taxon>Eukaryota</taxon>
        <taxon>Metazoa</taxon>
        <taxon>Chordata</taxon>
        <taxon>Craniata</taxon>
        <taxon>Vertebrata</taxon>
        <taxon>Euteleostomi</taxon>
        <taxon>Actinopterygii</taxon>
        <taxon>Neopterygii</taxon>
        <taxon>Teleostei</taxon>
        <taxon>Neoteleostei</taxon>
        <taxon>Acanthomorphata</taxon>
        <taxon>Eupercaria</taxon>
        <taxon>Tetraodontiformes</taxon>
        <taxon>Tetradontoidea</taxon>
        <taxon>Tetraodontidae</taxon>
        <taxon>Tetraodon</taxon>
    </lineage>
</organism>
<dbReference type="AlphaFoldDB" id="Q4RVV1"/>
<dbReference type="InterPro" id="IPR050117">
    <property type="entry name" value="MAPK"/>
</dbReference>
<evidence type="ECO:0000256" key="3">
    <source>
        <dbReference type="ARBA" id="ARBA00022527"/>
    </source>
</evidence>
<keyword evidence="3" id="KW-0723">Serine/threonine-protein kinase</keyword>
<dbReference type="PRINTS" id="PR01773">
    <property type="entry name" value="P38MAPKINASE"/>
</dbReference>
<evidence type="ECO:0000256" key="2">
    <source>
        <dbReference type="ARBA" id="ARBA00012411"/>
    </source>
</evidence>
<proteinExistence type="inferred from homology"/>
<dbReference type="InterPro" id="IPR008352">
    <property type="entry name" value="MAPK_HOG-like"/>
</dbReference>
<comment type="similarity">
    <text evidence="1">Belongs to the protein kinase superfamily. CMGC Ser/Thr protein kinase family. MAP kinase subfamily.</text>
</comment>
<gene>
    <name evidence="8" type="ORF">GSTENG00028160001</name>
</gene>
<keyword evidence="4" id="KW-0808">Transferase</keyword>
<name>Q4RVV1_TETNG</name>
<reference evidence="8" key="1">
    <citation type="journal article" date="2004" name="Nature">
        <title>Genome duplication in the teleost fish Tetraodon nigroviridis reveals the early vertebrate proto-karyotype.</title>
        <authorList>
            <person name="Jaillon O."/>
            <person name="Aury J.-M."/>
            <person name="Brunet F."/>
            <person name="Petit J.-L."/>
            <person name="Stange-Thomann N."/>
            <person name="Mauceli E."/>
            <person name="Bouneau L."/>
            <person name="Fischer C."/>
            <person name="Ozouf-Costaz C."/>
            <person name="Bernot A."/>
            <person name="Nicaud S."/>
            <person name="Jaffe D."/>
            <person name="Fisher S."/>
            <person name="Lutfalla G."/>
            <person name="Dossat C."/>
            <person name="Segurens B."/>
            <person name="Dasilva C."/>
            <person name="Salanoubat M."/>
            <person name="Levy M."/>
            <person name="Boudet N."/>
            <person name="Castellano S."/>
            <person name="Anthouard V."/>
            <person name="Jubin C."/>
            <person name="Castelli V."/>
            <person name="Katinka M."/>
            <person name="Vacherie B."/>
            <person name="Biemont C."/>
            <person name="Skalli Z."/>
            <person name="Cattolico L."/>
            <person name="Poulain J."/>
            <person name="De Berardinis V."/>
            <person name="Cruaud C."/>
            <person name="Duprat S."/>
            <person name="Brottier P."/>
            <person name="Coutanceau J.-P."/>
            <person name="Gouzy J."/>
            <person name="Parra G."/>
            <person name="Lardier G."/>
            <person name="Chapple C."/>
            <person name="McKernan K.J."/>
            <person name="McEwan P."/>
            <person name="Bosak S."/>
            <person name="Kellis M."/>
            <person name="Volff J.-N."/>
            <person name="Guigo R."/>
            <person name="Zody M.C."/>
            <person name="Mesirov J."/>
            <person name="Lindblad-Toh K."/>
            <person name="Birren B."/>
            <person name="Nusbaum C."/>
            <person name="Kahn D."/>
            <person name="Robinson-Rechavi M."/>
            <person name="Laudet V."/>
            <person name="Schachter V."/>
            <person name="Quetier F."/>
            <person name="Saurin W."/>
            <person name="Scarpelli C."/>
            <person name="Wincker P."/>
            <person name="Lander E.S."/>
            <person name="Weissenbach J."/>
            <person name="Roest Crollius H."/>
        </authorList>
    </citation>
    <scope>NUCLEOTIDE SEQUENCE [LARGE SCALE GENOMIC DNA]</scope>
</reference>
<keyword evidence="7" id="KW-0067">ATP-binding</keyword>
<comment type="caution">
    <text evidence="8">The sequence shown here is derived from an EMBL/GenBank/DDBJ whole genome shotgun (WGS) entry which is preliminary data.</text>
</comment>
<protein>
    <recommendedName>
        <fullName evidence="2">mitogen-activated protein kinase</fullName>
        <ecNumber evidence="2">2.7.11.24</ecNumber>
    </recommendedName>
</protein>
<evidence type="ECO:0000256" key="6">
    <source>
        <dbReference type="ARBA" id="ARBA00022777"/>
    </source>
</evidence>
<dbReference type="Gene3D" id="3.30.200.20">
    <property type="entry name" value="Phosphorylase Kinase, domain 1"/>
    <property type="match status" value="1"/>
</dbReference>
<dbReference type="Gene3D" id="1.10.510.10">
    <property type="entry name" value="Transferase(Phosphotransferase) domain 1"/>
    <property type="match status" value="1"/>
</dbReference>
<dbReference type="KEGG" id="tng:GSTEN00028160G001"/>
<sequence>MLHVELILNMLCFFPGTRRLLTGQSVSFSLCSIWSSFTEPPVDIDQLKLIMLLVGTPGPELLKKLSSESARNYIHSLPHMPKRNFADVFLGANPHAVDLLEKMLVLDTDKRITAAEALAHPYFTQYHDPEDEPVAEPLDQSFESRDLKIEEWKRLTYEEVCSFEPPLFDENDME</sequence>
<dbReference type="GO" id="GO:0004707">
    <property type="term" value="F:MAP kinase activity"/>
    <property type="evidence" value="ECO:0007669"/>
    <property type="project" value="UniProtKB-EC"/>
</dbReference>